<protein>
    <submittedName>
        <fullName evidence="2">Helix-turn-helix domain-containing protein</fullName>
    </submittedName>
</protein>
<dbReference type="Gene3D" id="1.10.260.40">
    <property type="entry name" value="lambda repressor-like DNA-binding domains"/>
    <property type="match status" value="1"/>
</dbReference>
<dbReference type="SUPFAM" id="SSF47413">
    <property type="entry name" value="lambda repressor-like DNA-binding domains"/>
    <property type="match status" value="1"/>
</dbReference>
<evidence type="ECO:0000259" key="1">
    <source>
        <dbReference type="PROSITE" id="PS50943"/>
    </source>
</evidence>
<feature type="domain" description="HTH cro/C1-type" evidence="1">
    <location>
        <begin position="8"/>
        <end position="61"/>
    </location>
</feature>
<dbReference type="Proteomes" id="UP001235341">
    <property type="component" value="Chromosome"/>
</dbReference>
<accession>A0ABY9PI90</accession>
<gene>
    <name evidence="2" type="ORF">RFB13_14830</name>
</gene>
<reference evidence="2 3" key="1">
    <citation type="submission" date="2023-08" db="EMBL/GenBank/DDBJ databases">
        <title>Complete Genome and Methylome dissection of Serratia fonticola NEB369.</title>
        <authorList>
            <person name="Fomenkov A."/>
            <person name="Roberts R.D."/>
        </authorList>
    </citation>
    <scope>NUCLEOTIDE SEQUENCE [LARGE SCALE GENOMIC DNA]</scope>
    <source>
        <strain evidence="2 3">NEB369</strain>
    </source>
</reference>
<name>A0ABY9PI90_SERFO</name>
<dbReference type="CDD" id="cd00093">
    <property type="entry name" value="HTH_XRE"/>
    <property type="match status" value="1"/>
</dbReference>
<evidence type="ECO:0000313" key="2">
    <source>
        <dbReference type="EMBL" id="WMT12542.1"/>
    </source>
</evidence>
<dbReference type="SMART" id="SM00530">
    <property type="entry name" value="HTH_XRE"/>
    <property type="match status" value="1"/>
</dbReference>
<dbReference type="InterPro" id="IPR010982">
    <property type="entry name" value="Lambda_DNA-bd_dom_sf"/>
</dbReference>
<dbReference type="InterPro" id="IPR001387">
    <property type="entry name" value="Cro/C1-type_HTH"/>
</dbReference>
<keyword evidence="3" id="KW-1185">Reference proteome</keyword>
<dbReference type="EMBL" id="CP133586">
    <property type="protein sequence ID" value="WMT12542.1"/>
    <property type="molecule type" value="Genomic_DNA"/>
</dbReference>
<dbReference type="PROSITE" id="PS50943">
    <property type="entry name" value="HTH_CROC1"/>
    <property type="match status" value="1"/>
</dbReference>
<organism evidence="2 3">
    <name type="scientific">Serratia fonticola</name>
    <dbReference type="NCBI Taxonomy" id="47917"/>
    <lineage>
        <taxon>Bacteria</taxon>
        <taxon>Pseudomonadati</taxon>
        <taxon>Pseudomonadota</taxon>
        <taxon>Gammaproteobacteria</taxon>
        <taxon>Enterobacterales</taxon>
        <taxon>Yersiniaceae</taxon>
        <taxon>Serratia</taxon>
    </lineage>
</organism>
<dbReference type="Pfam" id="PF01381">
    <property type="entry name" value="HTH_3"/>
    <property type="match status" value="1"/>
</dbReference>
<evidence type="ECO:0000313" key="3">
    <source>
        <dbReference type="Proteomes" id="UP001235341"/>
    </source>
</evidence>
<dbReference type="RefSeq" id="WP_309204805.1">
    <property type="nucleotide sequence ID" value="NZ_CP133586.1"/>
</dbReference>
<proteinExistence type="predicted"/>
<sequence length="76" mass="8428">MSQLSERVKNRRKALGLTQVELASLTGLSQQSIQSIESGDVKRTRYILELAEALVCEAAWLLHGTEPEKSSDEQKA</sequence>